<sequence length="123" mass="13993">QDKALDALRRCPRGGCWRVSVLRIPRRRETAGKNVKDNGMCRVAHAWLRGMRPRNGTSVSHGVCHETRSLIARNRLRALSLSLSFPPIKSRTFFATPPPLLSPFRCNIVSTWLHTGRIILCFF</sequence>
<proteinExistence type="predicted"/>
<keyword evidence="2" id="KW-1185">Reference proteome</keyword>
<gene>
    <name evidence="1" type="ORF">WH47_01953</name>
</gene>
<reference evidence="1 2" key="1">
    <citation type="submission" date="2015-07" db="EMBL/GenBank/DDBJ databases">
        <title>The genome of Habropoda laboriosa.</title>
        <authorList>
            <person name="Pan H."/>
            <person name="Kapheim K."/>
        </authorList>
    </citation>
    <scope>NUCLEOTIDE SEQUENCE [LARGE SCALE GENOMIC DNA]</scope>
    <source>
        <strain evidence="1">0110345459</strain>
    </source>
</reference>
<protein>
    <submittedName>
        <fullName evidence="1">Uncharacterized protein</fullName>
    </submittedName>
</protein>
<name>A0A0L7QXW8_9HYME</name>
<feature type="non-terminal residue" evidence="1">
    <location>
        <position position="1"/>
    </location>
</feature>
<dbReference type="AlphaFoldDB" id="A0A0L7QXW8"/>
<organism evidence="1 2">
    <name type="scientific">Habropoda laboriosa</name>
    <dbReference type="NCBI Taxonomy" id="597456"/>
    <lineage>
        <taxon>Eukaryota</taxon>
        <taxon>Metazoa</taxon>
        <taxon>Ecdysozoa</taxon>
        <taxon>Arthropoda</taxon>
        <taxon>Hexapoda</taxon>
        <taxon>Insecta</taxon>
        <taxon>Pterygota</taxon>
        <taxon>Neoptera</taxon>
        <taxon>Endopterygota</taxon>
        <taxon>Hymenoptera</taxon>
        <taxon>Apocrita</taxon>
        <taxon>Aculeata</taxon>
        <taxon>Apoidea</taxon>
        <taxon>Anthophila</taxon>
        <taxon>Apidae</taxon>
        <taxon>Habropoda</taxon>
    </lineage>
</organism>
<dbReference type="Proteomes" id="UP000053825">
    <property type="component" value="Unassembled WGS sequence"/>
</dbReference>
<evidence type="ECO:0000313" key="1">
    <source>
        <dbReference type="EMBL" id="KOC63463.1"/>
    </source>
</evidence>
<accession>A0A0L7QXW8</accession>
<evidence type="ECO:0000313" key="2">
    <source>
        <dbReference type="Proteomes" id="UP000053825"/>
    </source>
</evidence>
<dbReference type="EMBL" id="KQ414699">
    <property type="protein sequence ID" value="KOC63463.1"/>
    <property type="molecule type" value="Genomic_DNA"/>
</dbReference>